<comment type="similarity">
    <text evidence="1">Belongs to the ADP-ribosylglycohydrolase family.</text>
</comment>
<evidence type="ECO:0000256" key="1">
    <source>
        <dbReference type="ARBA" id="ARBA00010702"/>
    </source>
</evidence>
<dbReference type="SUPFAM" id="SSF101478">
    <property type="entry name" value="ADP-ribosylglycohydrolase"/>
    <property type="match status" value="1"/>
</dbReference>
<protein>
    <recommendedName>
        <fullName evidence="6">ADP-ribosylglycohydrolase</fullName>
    </recommendedName>
</protein>
<accession>A0ABM9HHL1</accession>
<sequence>MTDLNDKALGSWYGMAVGDALGQSVKGLKPETVKQFFKQVDAYHDVKAFLGKGVKRYRMQGLYGVQTQAALAVSEVLLTTKKAHPEAIADVLMRMGANGPEGYYGVFRRPEGCFYKTVESFPNRAQIMTSDDPYAYGAGFSIAIPIAVFMKRDSVTFRTQCVEAARLFSRHPWELVGTALAGYLVTRCLELEPGEQPGALKHLFAEASAFCEEVEASLQGEQAELWHAVEKDGAAFSQTLRQLDQRYTPGESAACGRWIAENASHFCGMAITHPTQGHALTLLPFALLMLVEGRNGFEAVVTATLNHGREADKLGALVGAWAGALYGYDAISSAWQSGLVNAKEIKARGESLARRKMLKGDKDLVAMELGLTNKEAEERKRFLPKEAKKTAKAAGVLDDLWLEEEPQDTFAQLKEDPYKRRKFERDKAKKKRDRRRKPDILE</sequence>
<evidence type="ECO:0000256" key="2">
    <source>
        <dbReference type="ARBA" id="ARBA00022801"/>
    </source>
</evidence>
<dbReference type="RefSeq" id="WP_282012366.1">
    <property type="nucleotide sequence ID" value="NZ_OX336137.1"/>
</dbReference>
<evidence type="ECO:0008006" key="6">
    <source>
        <dbReference type="Google" id="ProtNLM"/>
    </source>
</evidence>
<keyword evidence="5" id="KW-1185">Reference proteome</keyword>
<evidence type="ECO:0000256" key="3">
    <source>
        <dbReference type="SAM" id="MobiDB-lite"/>
    </source>
</evidence>
<name>A0ABM9HHL1_9BACT</name>
<evidence type="ECO:0000313" key="4">
    <source>
        <dbReference type="EMBL" id="CAI2719538.1"/>
    </source>
</evidence>
<dbReference type="InterPro" id="IPR036705">
    <property type="entry name" value="Ribosyl_crysJ1_sf"/>
</dbReference>
<reference evidence="4 5" key="1">
    <citation type="submission" date="2022-09" db="EMBL/GenBank/DDBJ databases">
        <authorList>
            <person name="Kop L."/>
        </authorList>
    </citation>
    <scope>NUCLEOTIDE SEQUENCE [LARGE SCALE GENOMIC DNA]</scope>
    <source>
        <strain evidence="4 5">347</strain>
    </source>
</reference>
<feature type="region of interest" description="Disordered" evidence="3">
    <location>
        <begin position="421"/>
        <end position="442"/>
    </location>
</feature>
<organism evidence="4 5">
    <name type="scientific">Nitrospina watsonii</name>
    <dbReference type="NCBI Taxonomy" id="1323948"/>
    <lineage>
        <taxon>Bacteria</taxon>
        <taxon>Pseudomonadati</taxon>
        <taxon>Nitrospinota/Tectimicrobiota group</taxon>
        <taxon>Nitrospinota</taxon>
        <taxon>Nitrospinia</taxon>
        <taxon>Nitrospinales</taxon>
        <taxon>Nitrospinaceae</taxon>
        <taxon>Nitrospina</taxon>
    </lineage>
</organism>
<dbReference type="PANTHER" id="PTHR16222">
    <property type="entry name" value="ADP-RIBOSYLGLYCOHYDROLASE"/>
    <property type="match status" value="1"/>
</dbReference>
<dbReference type="Proteomes" id="UP001157733">
    <property type="component" value="Chromosome"/>
</dbReference>
<dbReference type="PANTHER" id="PTHR16222:SF24">
    <property type="entry name" value="ADP-RIBOSYLHYDROLASE ARH3"/>
    <property type="match status" value="1"/>
</dbReference>
<dbReference type="InterPro" id="IPR005502">
    <property type="entry name" value="Ribosyl_crysJ1"/>
</dbReference>
<dbReference type="Pfam" id="PF03747">
    <property type="entry name" value="ADP_ribosyl_GH"/>
    <property type="match status" value="1"/>
</dbReference>
<gene>
    <name evidence="4" type="ORF">NSPWAT_2682</name>
</gene>
<proteinExistence type="inferred from homology"/>
<dbReference type="Gene3D" id="1.10.4080.10">
    <property type="entry name" value="ADP-ribosylation/Crystallin J1"/>
    <property type="match status" value="1"/>
</dbReference>
<dbReference type="EMBL" id="OX336137">
    <property type="protein sequence ID" value="CAI2719538.1"/>
    <property type="molecule type" value="Genomic_DNA"/>
</dbReference>
<keyword evidence="2" id="KW-0378">Hydrolase</keyword>
<evidence type="ECO:0000313" key="5">
    <source>
        <dbReference type="Proteomes" id="UP001157733"/>
    </source>
</evidence>
<dbReference type="InterPro" id="IPR050792">
    <property type="entry name" value="ADP-ribosylglycohydrolase"/>
</dbReference>